<reference evidence="1" key="1">
    <citation type="submission" date="2021-06" db="EMBL/GenBank/DDBJ databases">
        <authorList>
            <person name="Kallberg Y."/>
            <person name="Tangrot J."/>
            <person name="Rosling A."/>
        </authorList>
    </citation>
    <scope>NUCLEOTIDE SEQUENCE</scope>
    <source>
        <strain evidence="1">MA461A</strain>
    </source>
</reference>
<gene>
    <name evidence="1" type="ORF">RPERSI_LOCUS634</name>
</gene>
<evidence type="ECO:0000313" key="2">
    <source>
        <dbReference type="Proteomes" id="UP000789920"/>
    </source>
</evidence>
<keyword evidence="2" id="KW-1185">Reference proteome</keyword>
<sequence length="201" mass="22789">MANKYSKPKFIGLDIAPVQTDENKPPNTEFIQANVLERLPFDDNTFDFIFQRFLLSGIPLDKWVSVINELVRVLKPGGYLELVENDLQYSVMGPATKKIIDCCKNYINFIRQDGPLQCNILTLSYINMLLVSILLHERGLDTTVCHRIQNYLEANKSLHNVHCEEKKQLDGQFASKAIKMLAEDYATALIGIKSSLINIVG</sequence>
<accession>A0ACA9KHP5</accession>
<comment type="caution">
    <text evidence="1">The sequence shown here is derived from an EMBL/GenBank/DDBJ whole genome shotgun (WGS) entry which is preliminary data.</text>
</comment>
<evidence type="ECO:0000313" key="1">
    <source>
        <dbReference type="EMBL" id="CAG8472229.1"/>
    </source>
</evidence>
<name>A0ACA9KHP5_9GLOM</name>
<feature type="non-terminal residue" evidence="1">
    <location>
        <position position="201"/>
    </location>
</feature>
<protein>
    <submittedName>
        <fullName evidence="1">33116_t:CDS:1</fullName>
    </submittedName>
</protein>
<proteinExistence type="predicted"/>
<organism evidence="1 2">
    <name type="scientific">Racocetra persica</name>
    <dbReference type="NCBI Taxonomy" id="160502"/>
    <lineage>
        <taxon>Eukaryota</taxon>
        <taxon>Fungi</taxon>
        <taxon>Fungi incertae sedis</taxon>
        <taxon>Mucoromycota</taxon>
        <taxon>Glomeromycotina</taxon>
        <taxon>Glomeromycetes</taxon>
        <taxon>Diversisporales</taxon>
        <taxon>Gigasporaceae</taxon>
        <taxon>Racocetra</taxon>
    </lineage>
</organism>
<dbReference type="EMBL" id="CAJVQC010000492">
    <property type="protein sequence ID" value="CAG8472229.1"/>
    <property type="molecule type" value="Genomic_DNA"/>
</dbReference>
<dbReference type="Proteomes" id="UP000789920">
    <property type="component" value="Unassembled WGS sequence"/>
</dbReference>